<dbReference type="Pfam" id="PF13561">
    <property type="entry name" value="adh_short_C2"/>
    <property type="match status" value="1"/>
</dbReference>
<proteinExistence type="predicted"/>
<sequence>MSQRMVLTLQAFVVAPGAAGIVGQADVGAAKAALEAMNPQNRLIQPSEVTAAALWLCGPGSEGINGQAITIAGGEL</sequence>
<dbReference type="SUPFAM" id="SSF51735">
    <property type="entry name" value="NAD(P)-binding Rossmann-fold domains"/>
    <property type="match status" value="1"/>
</dbReference>
<accession>A0A1J5PYM3</accession>
<organism evidence="1">
    <name type="scientific">mine drainage metagenome</name>
    <dbReference type="NCBI Taxonomy" id="410659"/>
    <lineage>
        <taxon>unclassified sequences</taxon>
        <taxon>metagenomes</taxon>
        <taxon>ecological metagenomes</taxon>
    </lineage>
</organism>
<reference evidence="1" key="1">
    <citation type="submission" date="2016-10" db="EMBL/GenBank/DDBJ databases">
        <title>Sequence of Gallionella enrichment culture.</title>
        <authorList>
            <person name="Poehlein A."/>
            <person name="Muehling M."/>
            <person name="Daniel R."/>
        </authorList>
    </citation>
    <scope>NUCLEOTIDE SEQUENCE</scope>
</reference>
<dbReference type="InterPro" id="IPR036291">
    <property type="entry name" value="NAD(P)-bd_dom_sf"/>
</dbReference>
<dbReference type="EMBL" id="MLJW01005138">
    <property type="protein sequence ID" value="OIQ68733.1"/>
    <property type="molecule type" value="Genomic_DNA"/>
</dbReference>
<dbReference type="AlphaFoldDB" id="A0A1J5PYM3"/>
<dbReference type="Gene3D" id="3.40.50.720">
    <property type="entry name" value="NAD(P)-binding Rossmann-like Domain"/>
    <property type="match status" value="1"/>
</dbReference>
<protein>
    <submittedName>
        <fullName evidence="1">Short chain dehydrogenase</fullName>
    </submittedName>
</protein>
<comment type="caution">
    <text evidence="1">The sequence shown here is derived from an EMBL/GenBank/DDBJ whole genome shotgun (WGS) entry which is preliminary data.</text>
</comment>
<gene>
    <name evidence="1" type="ORF">GALL_496710</name>
</gene>
<dbReference type="InterPro" id="IPR002347">
    <property type="entry name" value="SDR_fam"/>
</dbReference>
<evidence type="ECO:0000313" key="1">
    <source>
        <dbReference type="EMBL" id="OIQ68733.1"/>
    </source>
</evidence>
<name>A0A1J5PYM3_9ZZZZ</name>